<dbReference type="InterPro" id="IPR029058">
    <property type="entry name" value="AB_hydrolase_fold"/>
</dbReference>
<evidence type="ECO:0000256" key="1">
    <source>
        <dbReference type="ARBA" id="ARBA00005964"/>
    </source>
</evidence>
<keyword evidence="2" id="KW-0719">Serine esterase</keyword>
<dbReference type="InterPro" id="IPR050309">
    <property type="entry name" value="Type-B_Carboxylest/Lipase"/>
</dbReference>
<comment type="caution">
    <text evidence="6">The sequence shown here is derived from an EMBL/GenBank/DDBJ whole genome shotgun (WGS) entry which is preliminary data.</text>
</comment>
<evidence type="ECO:0000256" key="2">
    <source>
        <dbReference type="ARBA" id="ARBA00022487"/>
    </source>
</evidence>
<dbReference type="Proteomes" id="UP001177023">
    <property type="component" value="Unassembled WGS sequence"/>
</dbReference>
<keyword evidence="7" id="KW-1185">Reference proteome</keyword>
<feature type="domain" description="Carboxylesterase type B" evidence="5">
    <location>
        <begin position="2"/>
        <end position="81"/>
    </location>
</feature>
<dbReference type="InterPro" id="IPR002018">
    <property type="entry name" value="CarbesteraseB"/>
</dbReference>
<accession>A0AA36G902</accession>
<dbReference type="EMBL" id="CATQJA010002659">
    <property type="protein sequence ID" value="CAJ0580036.1"/>
    <property type="molecule type" value="Genomic_DNA"/>
</dbReference>
<dbReference type="PROSITE" id="PS00122">
    <property type="entry name" value="CARBOXYLESTERASE_B_1"/>
    <property type="match status" value="1"/>
</dbReference>
<evidence type="ECO:0000313" key="6">
    <source>
        <dbReference type="EMBL" id="CAJ0580036.1"/>
    </source>
</evidence>
<proteinExistence type="inferred from homology"/>
<dbReference type="SUPFAM" id="SSF53474">
    <property type="entry name" value="alpha/beta-Hydrolases"/>
    <property type="match status" value="1"/>
</dbReference>
<dbReference type="PANTHER" id="PTHR11559">
    <property type="entry name" value="CARBOXYLESTERASE"/>
    <property type="match status" value="1"/>
</dbReference>
<dbReference type="EC" id="3.1.1.-" evidence="4"/>
<evidence type="ECO:0000313" key="7">
    <source>
        <dbReference type="Proteomes" id="UP001177023"/>
    </source>
</evidence>
<feature type="domain" description="Carboxylesterase type B" evidence="5">
    <location>
        <begin position="87"/>
        <end position="436"/>
    </location>
</feature>
<dbReference type="AlphaFoldDB" id="A0AA36G902"/>
<evidence type="ECO:0000259" key="5">
    <source>
        <dbReference type="Pfam" id="PF00135"/>
    </source>
</evidence>
<protein>
    <recommendedName>
        <fullName evidence="4">Carboxylic ester hydrolase</fullName>
        <ecNumber evidence="4">3.1.1.-</ecNumber>
    </recommendedName>
</protein>
<dbReference type="InterPro" id="IPR019826">
    <property type="entry name" value="Carboxylesterase_B_AS"/>
</dbReference>
<dbReference type="PROSITE" id="PS00941">
    <property type="entry name" value="CARBOXYLESTERASE_B_2"/>
    <property type="match status" value="1"/>
</dbReference>
<dbReference type="GO" id="GO:0052689">
    <property type="term" value="F:carboxylic ester hydrolase activity"/>
    <property type="evidence" value="ECO:0007669"/>
    <property type="project" value="UniProtKB-KW"/>
</dbReference>
<evidence type="ECO:0000256" key="4">
    <source>
        <dbReference type="RuleBase" id="RU361235"/>
    </source>
</evidence>
<sequence length="455" mass="50508">MGKLRWQKPQPPIAWTTPLNATAYKSGCVPCMKGQIEAGGASEDCLYLNVWSQDLKGSLPVLFFIHGGAYVGGEASDFSPKAWSENMALKWVQDNIGRFGGNSKRVTIFGGSAGSSSVSQHTISPYSKGLFSQSFSMSGSAIAEFARGTNTIDFSHDYVKLLKCDTGDLLTCMQSKTLDQLYAVNAGYEGGCGPASLDWLGFAPIIDGDFLPLQPEIAMAKAEPIPTLIGLNQKEGRAFALQGTFPFSVLPPEYVFYTSTSFANYVAKWITSKGYTKSENATAHNDIFAFYSQNTTGPYDHYWWIEQYVRSYSDYIMNVPAVREAIIKSKAGAPVFTFTLDHYNQETWPVTFPCQGSTHSGEVPYLMEMGINFNVTQADVSTAINIQEMFLQFLRTGDPSTVAFTWNKFGANFEYMSVSEKPQMKNDWFGPSYRFWTATMKKYSFDFITGRPWAA</sequence>
<comment type="similarity">
    <text evidence="1 4">Belongs to the type-B carboxylesterase/lipase family.</text>
</comment>
<evidence type="ECO:0000256" key="3">
    <source>
        <dbReference type="ARBA" id="ARBA00022801"/>
    </source>
</evidence>
<gene>
    <name evidence="6" type="ORF">MSPICULIGERA_LOCUS18239</name>
</gene>
<feature type="non-terminal residue" evidence="6">
    <location>
        <position position="1"/>
    </location>
</feature>
<dbReference type="InterPro" id="IPR019819">
    <property type="entry name" value="Carboxylesterase_B_CS"/>
</dbReference>
<keyword evidence="3 4" id="KW-0378">Hydrolase</keyword>
<dbReference type="Gene3D" id="3.40.50.1820">
    <property type="entry name" value="alpha/beta hydrolase"/>
    <property type="match status" value="2"/>
</dbReference>
<name>A0AA36G902_9BILA</name>
<organism evidence="6 7">
    <name type="scientific">Mesorhabditis spiculigera</name>
    <dbReference type="NCBI Taxonomy" id="96644"/>
    <lineage>
        <taxon>Eukaryota</taxon>
        <taxon>Metazoa</taxon>
        <taxon>Ecdysozoa</taxon>
        <taxon>Nematoda</taxon>
        <taxon>Chromadorea</taxon>
        <taxon>Rhabditida</taxon>
        <taxon>Rhabditina</taxon>
        <taxon>Rhabditomorpha</taxon>
        <taxon>Rhabditoidea</taxon>
        <taxon>Rhabditidae</taxon>
        <taxon>Mesorhabditinae</taxon>
        <taxon>Mesorhabditis</taxon>
    </lineage>
</organism>
<reference evidence="6" key="1">
    <citation type="submission" date="2023-06" db="EMBL/GenBank/DDBJ databases">
        <authorList>
            <person name="Delattre M."/>
        </authorList>
    </citation>
    <scope>NUCLEOTIDE SEQUENCE</scope>
    <source>
        <strain evidence="6">AF72</strain>
    </source>
</reference>
<dbReference type="Pfam" id="PF00135">
    <property type="entry name" value="COesterase"/>
    <property type="match status" value="2"/>
</dbReference>